<evidence type="ECO:0000259" key="1">
    <source>
        <dbReference type="PROSITE" id="PS50097"/>
    </source>
</evidence>
<dbReference type="GeneID" id="72009800"/>
<keyword evidence="5" id="KW-1185">Reference proteome</keyword>
<dbReference type="EMBL" id="SEKV01000522">
    <property type="protein sequence ID" value="TFY56232.1"/>
    <property type="molecule type" value="Genomic_DNA"/>
</dbReference>
<dbReference type="Gene3D" id="3.30.710.10">
    <property type="entry name" value="Potassium Channel Kv1.1, Chain A"/>
    <property type="match status" value="1"/>
</dbReference>
<comment type="caution">
    <text evidence="3">The sequence shown here is derived from an EMBL/GenBank/DDBJ whole genome shotgun (WGS) entry which is preliminary data.</text>
</comment>
<evidence type="ECO:0000313" key="4">
    <source>
        <dbReference type="Proteomes" id="UP000298390"/>
    </source>
</evidence>
<dbReference type="OrthoDB" id="3036049at2759"/>
<evidence type="ECO:0000313" key="2">
    <source>
        <dbReference type="EMBL" id="KAH9832529.1"/>
    </source>
</evidence>
<reference evidence="2 5" key="2">
    <citation type="journal article" date="2021" name="Environ. Microbiol.">
        <title>Gene family expansions and transcriptome signatures uncover fungal adaptations to wood decay.</title>
        <authorList>
            <person name="Hage H."/>
            <person name="Miyauchi S."/>
            <person name="Viragh M."/>
            <person name="Drula E."/>
            <person name="Min B."/>
            <person name="Chaduli D."/>
            <person name="Navarro D."/>
            <person name="Favel A."/>
            <person name="Norest M."/>
            <person name="Lesage-Meessen L."/>
            <person name="Balint B."/>
            <person name="Merenyi Z."/>
            <person name="de Eugenio L."/>
            <person name="Morin E."/>
            <person name="Martinez A.T."/>
            <person name="Baldrian P."/>
            <person name="Stursova M."/>
            <person name="Martinez M.J."/>
            <person name="Novotny C."/>
            <person name="Magnuson J.K."/>
            <person name="Spatafora J.W."/>
            <person name="Maurice S."/>
            <person name="Pangilinan J."/>
            <person name="Andreopoulos W."/>
            <person name="LaButti K."/>
            <person name="Hundley H."/>
            <person name="Na H."/>
            <person name="Kuo A."/>
            <person name="Barry K."/>
            <person name="Lipzen A."/>
            <person name="Henrissat B."/>
            <person name="Riley R."/>
            <person name="Ahrendt S."/>
            <person name="Nagy L.G."/>
            <person name="Grigoriev I.V."/>
            <person name="Martin F."/>
            <person name="Rosso M.N."/>
        </authorList>
    </citation>
    <scope>NUCLEOTIDE SEQUENCE [LARGE SCALE GENOMIC DNA]</scope>
    <source>
        <strain evidence="2 5">CIRM-BRFM 1785</strain>
    </source>
</reference>
<proteinExistence type="predicted"/>
<dbReference type="CDD" id="cd18186">
    <property type="entry name" value="BTB_POZ_ZBTB_KLHL-like"/>
    <property type="match status" value="1"/>
</dbReference>
<dbReference type="EMBL" id="JADCUA010000021">
    <property type="protein sequence ID" value="KAH9832529.1"/>
    <property type="molecule type" value="Genomic_DNA"/>
</dbReference>
<name>A0A4Y9Y2B8_9APHY</name>
<dbReference type="AlphaFoldDB" id="A0A4Y9Y2B8"/>
<feature type="domain" description="BTB" evidence="1">
    <location>
        <begin position="18"/>
        <end position="82"/>
    </location>
</feature>
<reference evidence="3 4" key="1">
    <citation type="submission" date="2019-01" db="EMBL/GenBank/DDBJ databases">
        <title>Genome sequencing of the rare red list fungi Fomitopsis rosea.</title>
        <authorList>
            <person name="Buettner E."/>
            <person name="Kellner H."/>
        </authorList>
    </citation>
    <scope>NUCLEOTIDE SEQUENCE [LARGE SCALE GENOMIC DNA]</scope>
    <source>
        <strain evidence="3 4">DSM 105464</strain>
    </source>
</reference>
<accession>A0A4Y9Y2B8</accession>
<evidence type="ECO:0000313" key="3">
    <source>
        <dbReference type="EMBL" id="TFY56232.1"/>
    </source>
</evidence>
<protein>
    <recommendedName>
        <fullName evidence="1">BTB domain-containing protein</fullName>
    </recommendedName>
</protein>
<dbReference type="InterPro" id="IPR000210">
    <property type="entry name" value="BTB/POZ_dom"/>
</dbReference>
<dbReference type="Pfam" id="PF00651">
    <property type="entry name" value="BTB"/>
    <property type="match status" value="1"/>
</dbReference>
<dbReference type="PROSITE" id="PS50097">
    <property type="entry name" value="BTB"/>
    <property type="match status" value="1"/>
</dbReference>
<dbReference type="RefSeq" id="XP_047775447.1">
    <property type="nucleotide sequence ID" value="XM_047929068.1"/>
</dbReference>
<dbReference type="Proteomes" id="UP000814176">
    <property type="component" value="Unassembled WGS sequence"/>
</dbReference>
<dbReference type="STRING" id="34475.A0A4Y9Y2B8"/>
<dbReference type="SUPFAM" id="SSF54695">
    <property type="entry name" value="POZ domain"/>
    <property type="match status" value="1"/>
</dbReference>
<gene>
    <name evidence="2" type="ORF">C8Q71DRAFT_910044</name>
    <name evidence="3" type="ORF">EVJ58_g7764</name>
</gene>
<dbReference type="Proteomes" id="UP000298390">
    <property type="component" value="Unassembled WGS sequence"/>
</dbReference>
<dbReference type="InterPro" id="IPR011333">
    <property type="entry name" value="SKP1/BTB/POZ_sf"/>
</dbReference>
<evidence type="ECO:0000313" key="5">
    <source>
        <dbReference type="Proteomes" id="UP000814176"/>
    </source>
</evidence>
<sequence length="319" mass="35579">MGLLHGLTPSRAIWYSDGNVILVAGNQAFRVHKGILSQYSPVFRDLFTIPQPQCELLIDGCAVVHLPDDPLHLEFLLSAMYDRSFFNGAGKSQQIAEVAAGILALAHKYNIESFYEEAVYRLAEDYPTTFDRFHSTEQYTLDPFEAAHHAGSIFLINVARRLRTPELLEMLPLAFYLCCLLDGDLLVHGVKRSNGEREKLSPDDLRRCIDGKEELMKANGAATTCLALSPGNLSEDCTTLDECKAVLLAIMLDAFESDILSACDALTNIGPWIEEKAKTLGMCDSCGDHLRNTHRDAQKVIWNDLRGIFNLHEHKHSSD</sequence>
<organism evidence="3 4">
    <name type="scientific">Rhodofomes roseus</name>
    <dbReference type="NCBI Taxonomy" id="34475"/>
    <lineage>
        <taxon>Eukaryota</taxon>
        <taxon>Fungi</taxon>
        <taxon>Dikarya</taxon>
        <taxon>Basidiomycota</taxon>
        <taxon>Agaricomycotina</taxon>
        <taxon>Agaricomycetes</taxon>
        <taxon>Polyporales</taxon>
        <taxon>Rhodofomes</taxon>
    </lineage>
</organism>
<dbReference type="SMART" id="SM00225">
    <property type="entry name" value="BTB"/>
    <property type="match status" value="1"/>
</dbReference>